<dbReference type="NCBIfam" id="TIGR01428">
    <property type="entry name" value="HAD_type_II"/>
    <property type="match status" value="1"/>
</dbReference>
<accession>A0A4T0FQZ3</accession>
<dbReference type="InterPro" id="IPR036412">
    <property type="entry name" value="HAD-like_sf"/>
</dbReference>
<dbReference type="OrthoDB" id="2363873at2759"/>
<keyword evidence="1" id="KW-0378">Hydrolase</keyword>
<dbReference type="InterPro" id="IPR023214">
    <property type="entry name" value="HAD_sf"/>
</dbReference>
<name>A0A4T0FQZ3_9BASI</name>
<dbReference type="PANTHER" id="PTHR43316:SF3">
    <property type="entry name" value="HALOACID DEHALOGENASE, TYPE II (AFU_ORTHOLOGUE AFUA_2G07750)-RELATED"/>
    <property type="match status" value="1"/>
</dbReference>
<gene>
    <name evidence="2" type="ORF">E3P99_01323</name>
</gene>
<organism evidence="2 3">
    <name type="scientific">Wallemia hederae</name>
    <dbReference type="NCBI Taxonomy" id="1540922"/>
    <lineage>
        <taxon>Eukaryota</taxon>
        <taxon>Fungi</taxon>
        <taxon>Dikarya</taxon>
        <taxon>Basidiomycota</taxon>
        <taxon>Wallemiomycotina</taxon>
        <taxon>Wallemiomycetes</taxon>
        <taxon>Wallemiales</taxon>
        <taxon>Wallemiaceae</taxon>
        <taxon>Wallemia</taxon>
    </lineage>
</organism>
<dbReference type="PRINTS" id="PR00413">
    <property type="entry name" value="HADHALOGNASE"/>
</dbReference>
<dbReference type="EMBL" id="SPNW01000015">
    <property type="protein sequence ID" value="TIA90919.1"/>
    <property type="molecule type" value="Genomic_DNA"/>
</dbReference>
<comment type="caution">
    <text evidence="2">The sequence shown here is derived from an EMBL/GenBank/DDBJ whole genome shotgun (WGS) entry which is preliminary data.</text>
</comment>
<proteinExistence type="predicted"/>
<dbReference type="Gene3D" id="3.40.50.1000">
    <property type="entry name" value="HAD superfamily/HAD-like"/>
    <property type="match status" value="1"/>
</dbReference>
<dbReference type="InterPro" id="IPR051540">
    <property type="entry name" value="S-2-haloacid_dehalogenase"/>
</dbReference>
<dbReference type="InterPro" id="IPR006439">
    <property type="entry name" value="HAD-SF_hydro_IA"/>
</dbReference>
<sequence length="267" mass="30189">MISLTHTPHSHSPNFQALVFDAFGTTLNWRHTMLTALESRAATHAHAAQLQRVNWRSFLQDWREAYKAGTREYSRVVVPLEDFVDVDTIHRRALDDLVVKYDIADVYSPVELDELTANWHSLSAWPDASHGLDLLHRKYKLATLSGAHSAQLVDMSRHADLRWDLVVGADMTGTYKPNRTAYLNTLNWLGVQPHEAAMVAAHANDCRAARSLGMRTVYVERTLEEDEPESITAGEFDLFIDGKTDIDNTVPTHRQTGFIELAERLSV</sequence>
<dbReference type="PANTHER" id="PTHR43316">
    <property type="entry name" value="HYDROLASE, HALOACID DELAHOGENASE-RELATED"/>
    <property type="match status" value="1"/>
</dbReference>
<dbReference type="AlphaFoldDB" id="A0A4T0FQZ3"/>
<dbReference type="Gene3D" id="1.10.150.750">
    <property type="match status" value="1"/>
</dbReference>
<protein>
    <recommendedName>
        <fullName evidence="4">Haloacid dehalogenase, type II</fullName>
    </recommendedName>
</protein>
<keyword evidence="3" id="KW-1185">Reference proteome</keyword>
<dbReference type="GO" id="GO:0016791">
    <property type="term" value="F:phosphatase activity"/>
    <property type="evidence" value="ECO:0007669"/>
    <property type="project" value="UniProtKB-ARBA"/>
</dbReference>
<reference evidence="2 3" key="1">
    <citation type="submission" date="2019-03" db="EMBL/GenBank/DDBJ databases">
        <title>Sequencing 23 genomes of Wallemia ichthyophaga.</title>
        <authorList>
            <person name="Gostincar C."/>
        </authorList>
    </citation>
    <scope>NUCLEOTIDE SEQUENCE [LARGE SCALE GENOMIC DNA]</scope>
    <source>
        <strain evidence="2 3">EXF-5753</strain>
    </source>
</reference>
<dbReference type="NCBIfam" id="TIGR01493">
    <property type="entry name" value="HAD-SF-IA-v2"/>
    <property type="match status" value="1"/>
</dbReference>
<evidence type="ECO:0000313" key="2">
    <source>
        <dbReference type="EMBL" id="TIA90919.1"/>
    </source>
</evidence>
<evidence type="ECO:0000256" key="1">
    <source>
        <dbReference type="ARBA" id="ARBA00022801"/>
    </source>
</evidence>
<dbReference type="GO" id="GO:0019120">
    <property type="term" value="F:hydrolase activity, acting on acid halide bonds, in C-halide compounds"/>
    <property type="evidence" value="ECO:0007669"/>
    <property type="project" value="InterPro"/>
</dbReference>
<dbReference type="InterPro" id="IPR006328">
    <property type="entry name" value="2-HAD"/>
</dbReference>
<dbReference type="SUPFAM" id="SSF56784">
    <property type="entry name" value="HAD-like"/>
    <property type="match status" value="1"/>
</dbReference>
<evidence type="ECO:0008006" key="4">
    <source>
        <dbReference type="Google" id="ProtNLM"/>
    </source>
</evidence>
<dbReference type="Proteomes" id="UP000310189">
    <property type="component" value="Unassembled WGS sequence"/>
</dbReference>
<evidence type="ECO:0000313" key="3">
    <source>
        <dbReference type="Proteomes" id="UP000310189"/>
    </source>
</evidence>
<dbReference type="Pfam" id="PF00702">
    <property type="entry name" value="Hydrolase"/>
    <property type="match status" value="1"/>
</dbReference>